<name>A0ABT1ZRD1_9BURK</name>
<dbReference type="RefSeq" id="WP_258816793.1">
    <property type="nucleotide sequence ID" value="NZ_JANUGW010000007.1"/>
</dbReference>
<evidence type="ECO:0000256" key="1">
    <source>
        <dbReference type="SAM" id="SignalP"/>
    </source>
</evidence>
<protein>
    <recommendedName>
        <fullName evidence="4">Porin</fullName>
    </recommendedName>
</protein>
<organism evidence="2 3">
    <name type="scientific">Massilia pinisoli</name>
    <dbReference type="NCBI Taxonomy" id="1772194"/>
    <lineage>
        <taxon>Bacteria</taxon>
        <taxon>Pseudomonadati</taxon>
        <taxon>Pseudomonadota</taxon>
        <taxon>Betaproteobacteria</taxon>
        <taxon>Burkholderiales</taxon>
        <taxon>Oxalobacteraceae</taxon>
        <taxon>Telluria group</taxon>
        <taxon>Massilia</taxon>
    </lineage>
</organism>
<dbReference type="Gene3D" id="2.40.160.10">
    <property type="entry name" value="Porin"/>
    <property type="match status" value="1"/>
</dbReference>
<evidence type="ECO:0000313" key="2">
    <source>
        <dbReference type="EMBL" id="MCS0582214.1"/>
    </source>
</evidence>
<reference evidence="2 3" key="1">
    <citation type="submission" date="2022-08" db="EMBL/GenBank/DDBJ databases">
        <title>Reclassification of Massilia species as members of the genera Telluria, Duganella, Pseudoduganella, Mokoshia gen. nov. and Zemynaea gen. nov. using orthogonal and non-orthogonal genome-based approaches.</title>
        <authorList>
            <person name="Bowman J.P."/>
        </authorList>
    </citation>
    <scope>NUCLEOTIDE SEQUENCE [LARGE SCALE GENOMIC DNA]</scope>
    <source>
        <strain evidence="2 3">JCM 31316</strain>
    </source>
</reference>
<keyword evidence="3" id="KW-1185">Reference proteome</keyword>
<comment type="caution">
    <text evidence="2">The sequence shown here is derived from an EMBL/GenBank/DDBJ whole genome shotgun (WGS) entry which is preliminary data.</text>
</comment>
<evidence type="ECO:0008006" key="4">
    <source>
        <dbReference type="Google" id="ProtNLM"/>
    </source>
</evidence>
<dbReference type="EMBL" id="JANUGW010000007">
    <property type="protein sequence ID" value="MCS0582214.1"/>
    <property type="molecule type" value="Genomic_DNA"/>
</dbReference>
<feature type="signal peptide" evidence="1">
    <location>
        <begin position="1"/>
        <end position="21"/>
    </location>
</feature>
<evidence type="ECO:0000313" key="3">
    <source>
        <dbReference type="Proteomes" id="UP001204151"/>
    </source>
</evidence>
<dbReference type="SUPFAM" id="SSF56935">
    <property type="entry name" value="Porins"/>
    <property type="match status" value="1"/>
</dbReference>
<keyword evidence="1" id="KW-0732">Signal</keyword>
<dbReference type="Proteomes" id="UP001204151">
    <property type="component" value="Unassembled WGS sequence"/>
</dbReference>
<accession>A0ABT1ZRD1</accession>
<gene>
    <name evidence="2" type="ORF">NX784_11480</name>
</gene>
<dbReference type="InterPro" id="IPR023614">
    <property type="entry name" value="Porin_dom_sf"/>
</dbReference>
<proteinExistence type="predicted"/>
<feature type="chain" id="PRO_5046191795" description="Porin" evidence="1">
    <location>
        <begin position="22"/>
        <end position="415"/>
    </location>
</feature>
<sequence>MKKRIIASALAMSFAVPCAFAQDASAVRISGFGTGALTWTNTDKAEFARPNQASGAKKDVTTGVDSNFGIQADYAVNSWLSVTGQGLVRKDAQDDFGAELAWAFAKAKVSDDVSVRVGRMGVPAFMISDYRNVGYANTMLRPPAEMYAQMLFNTVDGADITWQHSYGDTTYTAQFAVGKSDVDIAGGPKLAGRRLTAVNLVAEHGPLTVRFGRVDGHLNLTGSPSLTTLLTSLNTFGAGYHIPQANQLATDIDVHDKKASFTSLGATLDWNNVLVQSEYAKRKTDSYVNDTTSWYVMGGYRFGKILPYYSHAKLTIDDSVHNGMPAACPAGYPAACTPTIAALSGFVAGLRYTGVSQGEQQTDSIGVRWDFYRSLALKVQFDHVRPSQKGGLLINSQPGFHGPVNVGAVALDFVF</sequence>